<dbReference type="Gene3D" id="1.10.600.10">
    <property type="entry name" value="Farnesyl Diphosphate Synthase"/>
    <property type="match status" value="1"/>
</dbReference>
<dbReference type="Proteomes" id="UP001381693">
    <property type="component" value="Unassembled WGS sequence"/>
</dbReference>
<dbReference type="PANTHER" id="PTHR12001:SF55">
    <property type="entry name" value="ALL TRANS-POLYPRENYL-DIPHOSPHATE SYNTHASE PDSS2"/>
    <property type="match status" value="1"/>
</dbReference>
<dbReference type="GO" id="GO:0008299">
    <property type="term" value="P:isoprenoid biosynthetic process"/>
    <property type="evidence" value="ECO:0007669"/>
    <property type="project" value="InterPro"/>
</dbReference>
<dbReference type="GO" id="GO:0042811">
    <property type="term" value="P:pheromone biosynthetic process"/>
    <property type="evidence" value="ECO:0007669"/>
    <property type="project" value="UniProtKB-ARBA"/>
</dbReference>
<name>A0AAN8WEP6_HALRR</name>
<reference evidence="2 3" key="1">
    <citation type="submission" date="2023-11" db="EMBL/GenBank/DDBJ databases">
        <title>Halocaridina rubra genome assembly.</title>
        <authorList>
            <person name="Smith C."/>
        </authorList>
    </citation>
    <scope>NUCLEOTIDE SEQUENCE [LARGE SCALE GENOMIC DNA]</scope>
    <source>
        <strain evidence="2">EP-1</strain>
        <tissue evidence="2">Whole</tissue>
    </source>
</reference>
<comment type="similarity">
    <text evidence="1">Belongs to the FPP/GGPP synthase family.</text>
</comment>
<evidence type="ECO:0000256" key="1">
    <source>
        <dbReference type="RuleBase" id="RU004466"/>
    </source>
</evidence>
<dbReference type="EMBL" id="JAXCGZ010021933">
    <property type="protein sequence ID" value="KAK7040807.1"/>
    <property type="molecule type" value="Genomic_DNA"/>
</dbReference>
<dbReference type="GO" id="GO:1990234">
    <property type="term" value="C:transferase complex"/>
    <property type="evidence" value="ECO:0007669"/>
    <property type="project" value="TreeGrafter"/>
</dbReference>
<dbReference type="SUPFAM" id="SSF48576">
    <property type="entry name" value="Terpenoid synthases"/>
    <property type="match status" value="1"/>
</dbReference>
<accession>A0AAN8WEP6</accession>
<keyword evidence="1 2" id="KW-0808">Transferase</keyword>
<dbReference type="AlphaFoldDB" id="A0AAN8WEP6"/>
<keyword evidence="3" id="KW-1185">Reference proteome</keyword>
<feature type="non-terminal residue" evidence="2">
    <location>
        <position position="1"/>
    </location>
</feature>
<dbReference type="GO" id="GO:0005739">
    <property type="term" value="C:mitochondrion"/>
    <property type="evidence" value="ECO:0007669"/>
    <property type="project" value="TreeGrafter"/>
</dbReference>
<sequence length="366" mass="41017">KDKKTYSTVPQRQPDWNRAVSDAEKIVGYPTSYLTLRSLLSDEMSNIAGHIRKLVGSSHPLLKTAKRLIYNGRNNMQTRGLIVLLISKAAGHLNPEELEHQDQPVGVSHRQRSLAEITEMIHTAHLLHKGVVNISTDLFDGTTLEDMQFGNKIAVLAGDYFLATACTGLAALRNTRVVELISTAISDFMQAEFIGFRDNQGNPLPDPDINIQDWEDRNFLAAGSLLAKSCQSTMVLSGHDEEMQKKGFEFGRELALAWQAYTDLQPFMDLYRYPPGTPFDLTSSPVIMHLKEHPELCHDIHNAMDTLDERDYKKIHDMVMNGNGVTKAKELCQRHSEAALRVLHSAFEPSDARTALTNIINALRID</sequence>
<protein>
    <submittedName>
        <fullName evidence="2">Decaprenyl-diphosphate synthase subunit 2</fullName>
        <ecNumber evidence="2">2.5.1.91</ecNumber>
    </submittedName>
</protein>
<dbReference type="InterPro" id="IPR000092">
    <property type="entry name" value="Polyprenyl_synt"/>
</dbReference>
<organism evidence="2 3">
    <name type="scientific">Halocaridina rubra</name>
    <name type="common">Hawaiian red shrimp</name>
    <dbReference type="NCBI Taxonomy" id="373956"/>
    <lineage>
        <taxon>Eukaryota</taxon>
        <taxon>Metazoa</taxon>
        <taxon>Ecdysozoa</taxon>
        <taxon>Arthropoda</taxon>
        <taxon>Crustacea</taxon>
        <taxon>Multicrustacea</taxon>
        <taxon>Malacostraca</taxon>
        <taxon>Eumalacostraca</taxon>
        <taxon>Eucarida</taxon>
        <taxon>Decapoda</taxon>
        <taxon>Pleocyemata</taxon>
        <taxon>Caridea</taxon>
        <taxon>Atyoidea</taxon>
        <taxon>Atyidae</taxon>
        <taxon>Halocaridina</taxon>
    </lineage>
</organism>
<dbReference type="EC" id="2.5.1.91" evidence="2"/>
<dbReference type="GO" id="GO:0006744">
    <property type="term" value="P:ubiquinone biosynthetic process"/>
    <property type="evidence" value="ECO:0007669"/>
    <property type="project" value="TreeGrafter"/>
</dbReference>
<evidence type="ECO:0000313" key="2">
    <source>
        <dbReference type="EMBL" id="KAK7040807.1"/>
    </source>
</evidence>
<dbReference type="Pfam" id="PF00348">
    <property type="entry name" value="polyprenyl_synt"/>
    <property type="match status" value="1"/>
</dbReference>
<evidence type="ECO:0000313" key="3">
    <source>
        <dbReference type="Proteomes" id="UP001381693"/>
    </source>
</evidence>
<dbReference type="GO" id="GO:0097269">
    <property type="term" value="F:all-trans-decaprenyl-diphosphate synthase activity"/>
    <property type="evidence" value="ECO:0007669"/>
    <property type="project" value="UniProtKB-EC"/>
</dbReference>
<comment type="caution">
    <text evidence="2">The sequence shown here is derived from an EMBL/GenBank/DDBJ whole genome shotgun (WGS) entry which is preliminary data.</text>
</comment>
<dbReference type="InterPro" id="IPR008949">
    <property type="entry name" value="Isoprenoid_synthase_dom_sf"/>
</dbReference>
<dbReference type="PANTHER" id="PTHR12001">
    <property type="entry name" value="GERANYLGERANYL PYROPHOSPHATE SYNTHASE"/>
    <property type="match status" value="1"/>
</dbReference>
<gene>
    <name evidence="2" type="primary">PDSS2</name>
    <name evidence="2" type="ORF">SK128_024063</name>
</gene>
<proteinExistence type="inferred from homology"/>